<accession>A0ABV0K8U3</accession>
<dbReference type="Gene3D" id="3.40.50.1580">
    <property type="entry name" value="Nucleoside phosphorylase domain"/>
    <property type="match status" value="1"/>
</dbReference>
<dbReference type="CDD" id="cd09008">
    <property type="entry name" value="MTAN"/>
    <property type="match status" value="1"/>
</dbReference>
<evidence type="ECO:0000259" key="2">
    <source>
        <dbReference type="Pfam" id="PF18145"/>
    </source>
</evidence>
<protein>
    <submittedName>
        <fullName evidence="3">SAVED domain-containing protein</fullName>
    </submittedName>
</protein>
<feature type="domain" description="Nucleoside phosphorylase" evidence="1">
    <location>
        <begin position="8"/>
        <end position="237"/>
    </location>
</feature>
<dbReference type="SUPFAM" id="SSF53167">
    <property type="entry name" value="Purine and uridine phosphorylases"/>
    <property type="match status" value="1"/>
</dbReference>
<evidence type="ECO:0000313" key="3">
    <source>
        <dbReference type="EMBL" id="MEP0949198.1"/>
    </source>
</evidence>
<feature type="domain" description="SMODS-associated and fused to various effectors" evidence="2">
    <location>
        <begin position="344"/>
        <end position="526"/>
    </location>
</feature>
<dbReference type="PANTHER" id="PTHR46832">
    <property type="entry name" value="5'-METHYLTHIOADENOSINE/S-ADENOSYLHOMOCYSTEINE NUCLEOSIDASE"/>
    <property type="match status" value="1"/>
</dbReference>
<reference evidence="3 4" key="1">
    <citation type="submission" date="2022-04" db="EMBL/GenBank/DDBJ databases">
        <title>Positive selection, recombination, and allopatry shape intraspecific diversity of widespread and dominant cyanobacteria.</title>
        <authorList>
            <person name="Wei J."/>
            <person name="Shu W."/>
            <person name="Hu C."/>
        </authorList>
    </citation>
    <scope>NUCLEOTIDE SEQUENCE [LARGE SCALE GENOMIC DNA]</scope>
    <source>
        <strain evidence="3 4">DQ-A4</strain>
    </source>
</reference>
<gene>
    <name evidence="3" type="ORF">NC992_20130</name>
</gene>
<dbReference type="PANTHER" id="PTHR46832:SF1">
    <property type="entry name" value="5'-METHYLTHIOADENOSINE_S-ADENOSYLHOMOCYSTEINE NUCLEOSIDASE"/>
    <property type="match status" value="1"/>
</dbReference>
<dbReference type="EMBL" id="JAMPKX010000010">
    <property type="protein sequence ID" value="MEP0949198.1"/>
    <property type="molecule type" value="Genomic_DNA"/>
</dbReference>
<keyword evidence="4" id="KW-1185">Reference proteome</keyword>
<comment type="caution">
    <text evidence="3">The sequence shown here is derived from an EMBL/GenBank/DDBJ whole genome shotgun (WGS) entry which is preliminary data.</text>
</comment>
<dbReference type="NCBIfam" id="NF033611">
    <property type="entry name" value="SAVED"/>
    <property type="match status" value="1"/>
</dbReference>
<proteinExistence type="predicted"/>
<dbReference type="Proteomes" id="UP001482513">
    <property type="component" value="Unassembled WGS sequence"/>
</dbReference>
<name>A0ABV0K8U3_9CYAN</name>
<dbReference type="InterPro" id="IPR035994">
    <property type="entry name" value="Nucleoside_phosphorylase_sf"/>
</dbReference>
<dbReference type="RefSeq" id="WP_190694297.1">
    <property type="nucleotide sequence ID" value="NZ_JAMPKX010000010.1"/>
</dbReference>
<dbReference type="InterPro" id="IPR000845">
    <property type="entry name" value="Nucleoside_phosphorylase_d"/>
</dbReference>
<sequence length="546" mass="60695">MQPYLVDFAIVTALKIERDAVLSRLDKYEVVKEDFEPQVYYRGSIKIPGTSECYTVVVTLLLDMGNDEAATAATRLLQRWQPANLFMVGIAGGVRGKVELGDVVVAKFVFYYEPAKLTATGEQHRPEQFPTDTLLRSRAYFYEAAEWKSKIAVVRPGIPQIEDTLPNVHFEPIASGEKVIADLETLPQLLQACPKLAAVAMEGAGVARAARSHNAPPRFMEIRGICDFADPDKNDDWHCYAANAAAAFTIGLLHDRPVPPLNTERLLNKPEKPLLIICAQSLPNRVIAPDEILSGLNDGLKGRTRERVSLDFTPLIKGGVFTDPACAVQRLTDPQGVFATAIARSNETELVFHGLAHLPLLVLMGHLISDRVPVRLFDFHPSPGSNTWAWPNKEQNFPPMEVYGLPGSRSWQAKDVVLRVSVSYKVLSDQALTVAPSGAIEIDLTVVPEPVRGVVQSEEQVREYGRVFRRTLDWIAQNLPAGQRIHLFYAGPVTLAFHLGQQISENIHPPVTVWNYHRGYDWAIDLEKAYMGEECVVQPQSGYDQM</sequence>
<dbReference type="Pfam" id="PF18145">
    <property type="entry name" value="SAVED"/>
    <property type="match status" value="1"/>
</dbReference>
<dbReference type="InterPro" id="IPR040836">
    <property type="entry name" value="SAVED"/>
</dbReference>
<organism evidence="3 4">
    <name type="scientific">Leptolyngbya subtilissima DQ-A4</name>
    <dbReference type="NCBI Taxonomy" id="2933933"/>
    <lineage>
        <taxon>Bacteria</taxon>
        <taxon>Bacillati</taxon>
        <taxon>Cyanobacteriota</taxon>
        <taxon>Cyanophyceae</taxon>
        <taxon>Leptolyngbyales</taxon>
        <taxon>Leptolyngbyaceae</taxon>
        <taxon>Leptolyngbya group</taxon>
        <taxon>Leptolyngbya</taxon>
    </lineage>
</organism>
<dbReference type="Pfam" id="PF01048">
    <property type="entry name" value="PNP_UDP_1"/>
    <property type="match status" value="1"/>
</dbReference>
<evidence type="ECO:0000259" key="1">
    <source>
        <dbReference type="Pfam" id="PF01048"/>
    </source>
</evidence>
<evidence type="ECO:0000313" key="4">
    <source>
        <dbReference type="Proteomes" id="UP001482513"/>
    </source>
</evidence>